<evidence type="ECO:0000313" key="5">
    <source>
        <dbReference type="EMBL" id="KAJ3697513.1"/>
    </source>
</evidence>
<dbReference type="AlphaFoldDB" id="A0AAD6EQI6"/>
<proteinExistence type="inferred from homology"/>
<dbReference type="PANTHER" id="PTHR32116">
    <property type="entry name" value="GALACTURONOSYLTRANSFERASE 4-RELATED"/>
    <property type="match status" value="1"/>
</dbReference>
<dbReference type="Pfam" id="PF25557">
    <property type="entry name" value="GAUT_1"/>
    <property type="match status" value="1"/>
</dbReference>
<protein>
    <recommendedName>
        <fullName evidence="4">Hexosyltransferase</fullName>
        <ecNumber evidence="4">2.4.1.-</ecNumber>
    </recommendedName>
</protein>
<evidence type="ECO:0000256" key="3">
    <source>
        <dbReference type="ARBA" id="ARBA00022676"/>
    </source>
</evidence>
<evidence type="ECO:0000256" key="4">
    <source>
        <dbReference type="RuleBase" id="RU362027"/>
    </source>
</evidence>
<dbReference type="GO" id="GO:0000139">
    <property type="term" value="C:Golgi membrane"/>
    <property type="evidence" value="ECO:0007669"/>
    <property type="project" value="UniProtKB-SubCell"/>
</dbReference>
<evidence type="ECO:0000313" key="6">
    <source>
        <dbReference type="Proteomes" id="UP001210211"/>
    </source>
</evidence>
<sequence length="565" mass="64794">MRQSVLLRRVLLLGLCFVVLPCFLFMMLNLPSTNIKSEREEFGRESSGLVKNGHTSDSQKLNVIEEGTEGIVYKDESFHTPVMRINGTLGKGGLKSDGDGRSKQIQTTPIGLDKVSAEVNKVTREKIWEMEDQVIMAQAYLRFAPPGSNSHLVKELKLRIKEIQRVLAHTTTNNRLSRSALQKIRQMEATLFRAQAAYPDCAAMATKLRAMTYNTEEQLRTQQKQASYLTQLVARTMPKGLHCLSLSLISEYFGLDTEKRLFPRGNLVEDPELYHYAVFSDNVLACAVVVNSTIFNSKEPNKIMFHIITDSQNFPAMSAWFLLNPPSPATIQIQAIENLKYLPSNFSSSFKFHDLGDLRFTSRFNYLRFYLPQIFPSLSKILLLDHDVVVRRDLRELWKVDMEGYVNLAAEACDNTGDSVNRIKTILNFSEPVVASNFDGDTCIWAFGMNLFDLDEWRRLDLTDAFHKWLQLGKEGQLWKAGTLPIGQMVFYNRTMALDRRWHLLGLGQLSFRVVSELELERAAVLHYNGNMKPWLEMSNPKYKVYWVEYLNYNNSLLLKCNIHK</sequence>
<dbReference type="EMBL" id="JAMRDG010000001">
    <property type="protein sequence ID" value="KAJ3697513.1"/>
    <property type="molecule type" value="Genomic_DNA"/>
</dbReference>
<name>A0AAD6EQI6_9POAL</name>
<dbReference type="Proteomes" id="UP001210211">
    <property type="component" value="Unassembled WGS sequence"/>
</dbReference>
<evidence type="ECO:0000256" key="1">
    <source>
        <dbReference type="ARBA" id="ARBA00004877"/>
    </source>
</evidence>
<comment type="pathway">
    <text evidence="1 4">Glycan metabolism; pectin biosynthesis.</text>
</comment>
<organism evidence="5 6">
    <name type="scientific">Rhynchospora tenuis</name>
    <dbReference type="NCBI Taxonomy" id="198213"/>
    <lineage>
        <taxon>Eukaryota</taxon>
        <taxon>Viridiplantae</taxon>
        <taxon>Streptophyta</taxon>
        <taxon>Embryophyta</taxon>
        <taxon>Tracheophyta</taxon>
        <taxon>Spermatophyta</taxon>
        <taxon>Magnoliopsida</taxon>
        <taxon>Liliopsida</taxon>
        <taxon>Poales</taxon>
        <taxon>Cyperaceae</taxon>
        <taxon>Cyperoideae</taxon>
        <taxon>Rhynchosporeae</taxon>
        <taxon>Rhynchospora</taxon>
    </lineage>
</organism>
<comment type="subcellular location">
    <subcellularLocation>
        <location evidence="4">Golgi apparatus membrane</location>
        <topology evidence="4">Single-pass type II membrane protein</topology>
    </subcellularLocation>
</comment>
<dbReference type="InterPro" id="IPR029993">
    <property type="entry name" value="GAUT"/>
</dbReference>
<keyword evidence="6" id="KW-1185">Reference proteome</keyword>
<dbReference type="SUPFAM" id="SSF53448">
    <property type="entry name" value="Nucleotide-diphospho-sugar transferases"/>
    <property type="match status" value="1"/>
</dbReference>
<keyword evidence="3 4" id="KW-0808">Transferase</keyword>
<dbReference type="InterPro" id="IPR029044">
    <property type="entry name" value="Nucleotide-diphossugar_trans"/>
</dbReference>
<dbReference type="GO" id="GO:0047262">
    <property type="term" value="F:polygalacturonate 4-alpha-galacturonosyltransferase activity"/>
    <property type="evidence" value="ECO:0007669"/>
    <property type="project" value="InterPro"/>
</dbReference>
<dbReference type="PANTHER" id="PTHR32116:SF0">
    <property type="entry name" value="GALACTURONOSYLTRANSFERASE 6-RELATED"/>
    <property type="match status" value="1"/>
</dbReference>
<evidence type="ECO:0000256" key="2">
    <source>
        <dbReference type="ARBA" id="ARBA00006351"/>
    </source>
</evidence>
<keyword evidence="3 4" id="KW-0328">Glycosyltransferase</keyword>
<keyword evidence="4" id="KW-0961">Cell wall biogenesis/degradation</keyword>
<comment type="similarity">
    <text evidence="2 4">Belongs to the glycosyltransferase 8 family.</text>
</comment>
<dbReference type="Gene3D" id="3.90.550.10">
    <property type="entry name" value="Spore Coat Polysaccharide Biosynthesis Protein SpsA, Chain A"/>
    <property type="match status" value="1"/>
</dbReference>
<comment type="caution">
    <text evidence="5">The sequence shown here is derived from an EMBL/GenBank/DDBJ whole genome shotgun (WGS) entry which is preliminary data.</text>
</comment>
<dbReference type="EC" id="2.4.1.-" evidence="4"/>
<dbReference type="GO" id="GO:0071555">
    <property type="term" value="P:cell wall organization"/>
    <property type="evidence" value="ECO:0007669"/>
    <property type="project" value="UniProtKB-KW"/>
</dbReference>
<dbReference type="InterPro" id="IPR002495">
    <property type="entry name" value="Glyco_trans_8"/>
</dbReference>
<accession>A0AAD6EQI6</accession>
<dbReference type="Pfam" id="PF01501">
    <property type="entry name" value="Glyco_transf_8"/>
    <property type="match status" value="1"/>
</dbReference>
<reference evidence="5 6" key="1">
    <citation type="journal article" date="2022" name="Cell">
        <title>Repeat-based holocentromeres influence genome architecture and karyotype evolution.</title>
        <authorList>
            <person name="Hofstatter P.G."/>
            <person name="Thangavel G."/>
            <person name="Lux T."/>
            <person name="Neumann P."/>
            <person name="Vondrak T."/>
            <person name="Novak P."/>
            <person name="Zhang M."/>
            <person name="Costa L."/>
            <person name="Castellani M."/>
            <person name="Scott A."/>
            <person name="Toegelov H."/>
            <person name="Fuchs J."/>
            <person name="Mata-Sucre Y."/>
            <person name="Dias Y."/>
            <person name="Vanzela A.L.L."/>
            <person name="Huettel B."/>
            <person name="Almeida C.C.S."/>
            <person name="Simkova H."/>
            <person name="Souza G."/>
            <person name="Pedrosa-Harand A."/>
            <person name="Macas J."/>
            <person name="Mayer K.F.X."/>
            <person name="Houben A."/>
            <person name="Marques A."/>
        </authorList>
    </citation>
    <scope>NUCLEOTIDE SEQUENCE [LARGE SCALE GENOMIC DNA]</scope>
    <source>
        <strain evidence="5">RhyTen1mFocal</strain>
    </source>
</reference>
<gene>
    <name evidence="5" type="ORF">LUZ61_001218</name>
</gene>
<keyword evidence="4" id="KW-0333">Golgi apparatus</keyword>